<dbReference type="EMBL" id="SRIO01000032">
    <property type="protein sequence ID" value="TFZ81254.1"/>
    <property type="molecule type" value="Genomic_DNA"/>
</dbReference>
<feature type="compositionally biased region" description="Basic residues" evidence="1">
    <location>
        <begin position="160"/>
        <end position="170"/>
    </location>
</feature>
<organism evidence="2 3">
    <name type="scientific">Candidatus Macondimonas diazotrophica</name>
    <dbReference type="NCBI Taxonomy" id="2305248"/>
    <lineage>
        <taxon>Bacteria</taxon>
        <taxon>Pseudomonadati</taxon>
        <taxon>Pseudomonadota</taxon>
        <taxon>Gammaproteobacteria</taxon>
        <taxon>Chromatiales</taxon>
        <taxon>Ectothiorhodospiraceae</taxon>
        <taxon>Candidatus Macondimonas</taxon>
    </lineage>
</organism>
<protein>
    <submittedName>
        <fullName evidence="2">Uncharacterized protein</fullName>
    </submittedName>
</protein>
<dbReference type="RefSeq" id="WP_135282885.1">
    <property type="nucleotide sequence ID" value="NZ_SRIO01000032.1"/>
</dbReference>
<comment type="caution">
    <text evidence="2">The sequence shown here is derived from an EMBL/GenBank/DDBJ whole genome shotgun (WGS) entry which is preliminary data.</text>
</comment>
<name>A0A4Z0F6G5_9GAMM</name>
<evidence type="ECO:0000313" key="3">
    <source>
        <dbReference type="Proteomes" id="UP000297890"/>
    </source>
</evidence>
<reference evidence="2 3" key="1">
    <citation type="journal article" date="2019" name="ISME J.">
        <title>Candidatus Macondimonas diazotrophica, a novel gammaproteobacterial genus dominating crude-oil-contaminated coastal sediments.</title>
        <authorList>
            <person name="Karthikeyan S."/>
            <person name="Konstantinidis K."/>
        </authorList>
    </citation>
    <scope>NUCLEOTIDE SEQUENCE [LARGE SCALE GENOMIC DNA]</scope>
    <source>
        <strain evidence="2 3">KTK01</strain>
    </source>
</reference>
<feature type="region of interest" description="Disordered" evidence="1">
    <location>
        <begin position="145"/>
        <end position="186"/>
    </location>
</feature>
<proteinExistence type="predicted"/>
<gene>
    <name evidence="2" type="ORF">E4680_13175</name>
</gene>
<evidence type="ECO:0000313" key="2">
    <source>
        <dbReference type="EMBL" id="TFZ81254.1"/>
    </source>
</evidence>
<accession>A0A4Z0F6G5</accession>
<feature type="non-terminal residue" evidence="2">
    <location>
        <position position="186"/>
    </location>
</feature>
<dbReference type="Proteomes" id="UP000297890">
    <property type="component" value="Unassembled WGS sequence"/>
</dbReference>
<dbReference type="AlphaFoldDB" id="A0A4Z0F6G5"/>
<keyword evidence="3" id="KW-1185">Reference proteome</keyword>
<sequence>MASPTRLFSKTTYDATPDEVLCYTLIRLIGNEGHPALVARHAHALLITTTPDMDAMWCPHAAIIRELEASPDKTARVKIKASKLPSLSALDSWLDRYGQACNARIDRATGYLHLGYDALLVIAHTAREAINAGKFPGTKILARAEQDAKQFPDRPTPSSVKRKHHKKKPKAPPVTPETRALMREHL</sequence>
<evidence type="ECO:0000256" key="1">
    <source>
        <dbReference type="SAM" id="MobiDB-lite"/>
    </source>
</evidence>